<dbReference type="Pfam" id="PF12697">
    <property type="entry name" value="Abhydrolase_6"/>
    <property type="match status" value="1"/>
</dbReference>
<dbReference type="Proteomes" id="UP001500929">
    <property type="component" value="Unassembled WGS sequence"/>
</dbReference>
<evidence type="ECO:0000313" key="3">
    <source>
        <dbReference type="Proteomes" id="UP001500929"/>
    </source>
</evidence>
<reference evidence="3" key="1">
    <citation type="journal article" date="2019" name="Int. J. Syst. Evol. Microbiol.">
        <title>The Global Catalogue of Microorganisms (GCM) 10K type strain sequencing project: providing services to taxonomists for standard genome sequencing and annotation.</title>
        <authorList>
            <consortium name="The Broad Institute Genomics Platform"/>
            <consortium name="The Broad Institute Genome Sequencing Center for Infectious Disease"/>
            <person name="Wu L."/>
            <person name="Ma J."/>
        </authorList>
    </citation>
    <scope>NUCLEOTIDE SEQUENCE [LARGE SCALE GENOMIC DNA]</scope>
    <source>
        <strain evidence="3">JCM 16117</strain>
    </source>
</reference>
<gene>
    <name evidence="2" type="ORF">GCM10009851_24880</name>
</gene>
<dbReference type="Gene3D" id="3.40.50.1820">
    <property type="entry name" value="alpha/beta hydrolase"/>
    <property type="match status" value="1"/>
</dbReference>
<dbReference type="SUPFAM" id="SSF53474">
    <property type="entry name" value="alpha/beta-Hydrolases"/>
    <property type="match status" value="1"/>
</dbReference>
<dbReference type="EMBL" id="BAAAQY010000007">
    <property type="protein sequence ID" value="GAA2238781.1"/>
    <property type="molecule type" value="Genomic_DNA"/>
</dbReference>
<protein>
    <recommendedName>
        <fullName evidence="1">AB hydrolase-1 domain-containing protein</fullName>
    </recommendedName>
</protein>
<evidence type="ECO:0000259" key="1">
    <source>
        <dbReference type="Pfam" id="PF12697"/>
    </source>
</evidence>
<evidence type="ECO:0000313" key="2">
    <source>
        <dbReference type="EMBL" id="GAA2238781.1"/>
    </source>
</evidence>
<dbReference type="InterPro" id="IPR000073">
    <property type="entry name" value="AB_hydrolase_1"/>
</dbReference>
<dbReference type="InterPro" id="IPR050266">
    <property type="entry name" value="AB_hydrolase_sf"/>
</dbReference>
<dbReference type="PANTHER" id="PTHR43798:SF33">
    <property type="entry name" value="HYDROLASE, PUTATIVE (AFU_ORTHOLOGUE AFUA_2G14860)-RELATED"/>
    <property type="match status" value="1"/>
</dbReference>
<accession>A0ABP5QKN0</accession>
<dbReference type="PRINTS" id="PR00111">
    <property type="entry name" value="ABHYDROLASE"/>
</dbReference>
<keyword evidence="3" id="KW-1185">Reference proteome</keyword>
<comment type="caution">
    <text evidence="2">The sequence shown here is derived from an EMBL/GenBank/DDBJ whole genome shotgun (WGS) entry which is preliminary data.</text>
</comment>
<dbReference type="RefSeq" id="WP_259481350.1">
    <property type="nucleotide sequence ID" value="NZ_BAAAQY010000007.1"/>
</dbReference>
<feature type="domain" description="AB hydrolase-1" evidence="1">
    <location>
        <begin position="34"/>
        <end position="264"/>
    </location>
</feature>
<dbReference type="PANTHER" id="PTHR43798">
    <property type="entry name" value="MONOACYLGLYCEROL LIPASE"/>
    <property type="match status" value="1"/>
</dbReference>
<name>A0ABP5QKN0_9MICO</name>
<dbReference type="InterPro" id="IPR029058">
    <property type="entry name" value="AB_hydrolase_fold"/>
</dbReference>
<proteinExistence type="predicted"/>
<sequence length="267" mass="29485">MITKSRVGREARTGLRAPVPELNVAVDVGSGPVVVLLHGIASSSASWRSIVPLISPLYRVIAIDLLGFGGSRARDGAEFTLEEHVAAVHKTIRRLRLRKPFTLVGHSLGGLVASRYAAVYRRELSHLVLVAPPVYPEQRYLDEMVQRLRVSGYLRFYRLVRSSRPTIVSNVGRLSRWLPGAAMAIDDEAWEAFSLSLQHCVETQTVTADIAQVSVPIDVVYGSRDQVIVPATVEGLAAMHHVTVHEVARADHLMREPLAREVARLLR</sequence>
<organism evidence="2 3">
    <name type="scientific">Herbiconiux moechotypicola</name>
    <dbReference type="NCBI Taxonomy" id="637393"/>
    <lineage>
        <taxon>Bacteria</taxon>
        <taxon>Bacillati</taxon>
        <taxon>Actinomycetota</taxon>
        <taxon>Actinomycetes</taxon>
        <taxon>Micrococcales</taxon>
        <taxon>Microbacteriaceae</taxon>
        <taxon>Herbiconiux</taxon>
    </lineage>
</organism>